<dbReference type="InterPro" id="IPR007485">
    <property type="entry name" value="LPS_assembly_LptE"/>
</dbReference>
<dbReference type="EMBL" id="BKCG01000001">
    <property type="protein sequence ID" value="GER58160.1"/>
    <property type="molecule type" value="Genomic_DNA"/>
</dbReference>
<evidence type="ECO:0008006" key="3">
    <source>
        <dbReference type="Google" id="ProtNLM"/>
    </source>
</evidence>
<reference evidence="1 2" key="1">
    <citation type="submission" date="2019-08" db="EMBL/GenBank/DDBJ databases">
        <title>Draft genome sequence of Ulvibacter marinus type strain NBRC 109484.</title>
        <authorList>
            <person name="Kawano K."/>
            <person name="Ushijima N."/>
            <person name="Kihara M."/>
            <person name="Itoh H."/>
        </authorList>
    </citation>
    <scope>NUCLEOTIDE SEQUENCE [LARGE SCALE GENOMIC DNA]</scope>
    <source>
        <strain evidence="1 2">NBRC 109484</strain>
    </source>
</reference>
<dbReference type="Pfam" id="PF04390">
    <property type="entry name" value="LptE"/>
    <property type="match status" value="1"/>
</dbReference>
<dbReference type="RefSeq" id="WP_235904623.1">
    <property type="nucleotide sequence ID" value="NZ_BKCG01000001.1"/>
</dbReference>
<proteinExistence type="predicted"/>
<comment type="caution">
    <text evidence="1">The sequence shown here is derived from an EMBL/GenBank/DDBJ whole genome shotgun (WGS) entry which is preliminary data.</text>
</comment>
<sequence>MKRNLIFISIFTLISISLSGCGVYSFTGADIDYSKTKTFQVNYFQNVAQIVEPGISRTFTLDLQEILLNQTSLDLVNNNGDLLYEGEITEYYVAPITATSQTTAAQNRLTISVNVRFFNRNNEEKGFEQRFSFYKDLDGQSIPTGSTLDDILSEIFERITQDIFNKSLANW</sequence>
<dbReference type="Proteomes" id="UP000326509">
    <property type="component" value="Unassembled WGS sequence"/>
</dbReference>
<name>A0A5J4IWJ3_9FLAO</name>
<protein>
    <recommendedName>
        <fullName evidence="3">Lipopolysaccharide-assembly</fullName>
    </recommendedName>
</protein>
<dbReference type="AlphaFoldDB" id="A0A5J4IWJ3"/>
<organism evidence="1 2">
    <name type="scientific">Patiriisocius marinus</name>
    <dbReference type="NCBI Taxonomy" id="1397112"/>
    <lineage>
        <taxon>Bacteria</taxon>
        <taxon>Pseudomonadati</taxon>
        <taxon>Bacteroidota</taxon>
        <taxon>Flavobacteriia</taxon>
        <taxon>Flavobacteriales</taxon>
        <taxon>Flavobacteriaceae</taxon>
        <taxon>Patiriisocius</taxon>
    </lineage>
</organism>
<evidence type="ECO:0000313" key="2">
    <source>
        <dbReference type="Proteomes" id="UP000326509"/>
    </source>
</evidence>
<keyword evidence="2" id="KW-1185">Reference proteome</keyword>
<dbReference type="GO" id="GO:0019867">
    <property type="term" value="C:outer membrane"/>
    <property type="evidence" value="ECO:0007669"/>
    <property type="project" value="InterPro"/>
</dbReference>
<dbReference type="GO" id="GO:0043165">
    <property type="term" value="P:Gram-negative-bacterium-type cell outer membrane assembly"/>
    <property type="evidence" value="ECO:0007669"/>
    <property type="project" value="InterPro"/>
</dbReference>
<gene>
    <name evidence="1" type="ORF">ULMA_02680</name>
</gene>
<evidence type="ECO:0000313" key="1">
    <source>
        <dbReference type="EMBL" id="GER58160.1"/>
    </source>
</evidence>
<dbReference type="PROSITE" id="PS51257">
    <property type="entry name" value="PROKAR_LIPOPROTEIN"/>
    <property type="match status" value="1"/>
</dbReference>
<accession>A0A5J4IWJ3</accession>